<dbReference type="GeneID" id="87805050"/>
<sequence length="326" mass="35355">MRRSDPPTPRVLSAFKPRSIFSQSSTTLSSTRSWRSSTSTFARFKLGVCEPKASGRVTSSSSPPRVLETLADVAEHSGIRYEQVVWARVDIRRSATGEHEVVTTPILLSIAHYPEPEVTGAGVTWLTGNGGDVRYVPIARGGVQRQEVTGDGPHDFLLPSGVEKVIINVGSDCNLLRFNLPQDVVELVVTIGDDALEKPDGLDTIADSIYESTRQLLHDGLTLRIVGSHATGLATALRERLTAEVCPPQATANAQRQALFHAEQARIESGQVPTWLAASAPDQREARLRSSYLDDIDQCIVSHSRAEYAEAVGAEVYALEMGEAGR</sequence>
<dbReference type="RefSeq" id="XP_062624278.1">
    <property type="nucleotide sequence ID" value="XM_062768294.1"/>
</dbReference>
<dbReference type="EMBL" id="CP086715">
    <property type="protein sequence ID" value="WOO78246.1"/>
    <property type="molecule type" value="Genomic_DNA"/>
</dbReference>
<protein>
    <submittedName>
        <fullName evidence="1">Uncharacterized protein</fullName>
    </submittedName>
</protein>
<evidence type="ECO:0000313" key="2">
    <source>
        <dbReference type="Proteomes" id="UP000827549"/>
    </source>
</evidence>
<dbReference type="Proteomes" id="UP000827549">
    <property type="component" value="Chromosome 2"/>
</dbReference>
<name>A0AAF0Y5P7_9TREE</name>
<dbReference type="AlphaFoldDB" id="A0AAF0Y5P7"/>
<evidence type="ECO:0000313" key="1">
    <source>
        <dbReference type="EMBL" id="WOO78246.1"/>
    </source>
</evidence>
<reference evidence="1" key="1">
    <citation type="submission" date="2023-10" db="EMBL/GenBank/DDBJ databases">
        <authorList>
            <person name="Noh H."/>
        </authorList>
    </citation>
    <scope>NUCLEOTIDE SEQUENCE</scope>
    <source>
        <strain evidence="1">DUCC4014</strain>
    </source>
</reference>
<keyword evidence="2" id="KW-1185">Reference proteome</keyword>
<accession>A0AAF0Y5P7</accession>
<organism evidence="1 2">
    <name type="scientific">Vanrija pseudolonga</name>
    <dbReference type="NCBI Taxonomy" id="143232"/>
    <lineage>
        <taxon>Eukaryota</taxon>
        <taxon>Fungi</taxon>
        <taxon>Dikarya</taxon>
        <taxon>Basidiomycota</taxon>
        <taxon>Agaricomycotina</taxon>
        <taxon>Tremellomycetes</taxon>
        <taxon>Trichosporonales</taxon>
        <taxon>Trichosporonaceae</taxon>
        <taxon>Vanrija</taxon>
    </lineage>
</organism>
<gene>
    <name evidence="1" type="ORF">LOC62_02G001796</name>
</gene>
<proteinExistence type="predicted"/>